<name>A0A835ZZX1_SHEEP</name>
<sequence>MRRNAAAFSASRSSAVTRKPSSGGGGSLSGSPCLRGSRGNLRLPGLGLSDVGAPFSQEPGAHLSVAGGTGVTCCWRPPHTVTVPPADAEPRRLVEMRAPSTAFL</sequence>
<feature type="compositionally biased region" description="Low complexity" evidence="1">
    <location>
        <begin position="1"/>
        <end position="15"/>
    </location>
</feature>
<comment type="caution">
    <text evidence="2">The sequence shown here is derived from an EMBL/GenBank/DDBJ whole genome shotgun (WGS) entry which is preliminary data.</text>
</comment>
<proteinExistence type="predicted"/>
<dbReference type="AlphaFoldDB" id="A0A835ZZX1"/>
<feature type="region of interest" description="Disordered" evidence="1">
    <location>
        <begin position="1"/>
        <end position="36"/>
    </location>
</feature>
<dbReference type="EMBL" id="JAEMGP010000017">
    <property type="protein sequence ID" value="KAG5198787.1"/>
    <property type="molecule type" value="Genomic_DNA"/>
</dbReference>
<reference evidence="2 3" key="1">
    <citation type="submission" date="2020-12" db="EMBL/GenBank/DDBJ databases">
        <title>De novo assembly of Tibetan sheep genome.</title>
        <authorList>
            <person name="Li X."/>
        </authorList>
    </citation>
    <scope>NUCLEOTIDE SEQUENCE [LARGE SCALE GENOMIC DNA]</scope>
    <source>
        <tissue evidence="2">Heart</tissue>
    </source>
</reference>
<evidence type="ECO:0000313" key="3">
    <source>
        <dbReference type="Proteomes" id="UP000664991"/>
    </source>
</evidence>
<gene>
    <name evidence="2" type="ORF">JEQ12_007383</name>
</gene>
<organism evidence="2 3">
    <name type="scientific">Ovis aries</name>
    <name type="common">Sheep</name>
    <dbReference type="NCBI Taxonomy" id="9940"/>
    <lineage>
        <taxon>Eukaryota</taxon>
        <taxon>Metazoa</taxon>
        <taxon>Chordata</taxon>
        <taxon>Craniata</taxon>
        <taxon>Vertebrata</taxon>
        <taxon>Euteleostomi</taxon>
        <taxon>Mammalia</taxon>
        <taxon>Eutheria</taxon>
        <taxon>Laurasiatheria</taxon>
        <taxon>Artiodactyla</taxon>
        <taxon>Ruminantia</taxon>
        <taxon>Pecora</taxon>
        <taxon>Bovidae</taxon>
        <taxon>Caprinae</taxon>
        <taxon>Ovis</taxon>
    </lineage>
</organism>
<protein>
    <submittedName>
        <fullName evidence="2">Uncharacterized protein</fullName>
    </submittedName>
</protein>
<dbReference type="Proteomes" id="UP000664991">
    <property type="component" value="Chromosome 17"/>
</dbReference>
<evidence type="ECO:0000256" key="1">
    <source>
        <dbReference type="SAM" id="MobiDB-lite"/>
    </source>
</evidence>
<accession>A0A835ZZX1</accession>
<evidence type="ECO:0000313" key="2">
    <source>
        <dbReference type="EMBL" id="KAG5198787.1"/>
    </source>
</evidence>